<keyword evidence="1" id="KW-0732">Signal</keyword>
<dbReference type="Proteomes" id="UP000198605">
    <property type="component" value="Unassembled WGS sequence"/>
</dbReference>
<dbReference type="EMBL" id="FMIB01000002">
    <property type="protein sequence ID" value="SCL68128.1"/>
    <property type="molecule type" value="Genomic_DNA"/>
</dbReference>
<protein>
    <recommendedName>
        <fullName evidence="4">DUF11 domain-containing protein</fullName>
    </recommendedName>
</protein>
<proteinExistence type="predicted"/>
<evidence type="ECO:0008006" key="4">
    <source>
        <dbReference type="Google" id="ProtNLM"/>
    </source>
</evidence>
<dbReference type="GeneID" id="43281287"/>
<evidence type="ECO:0000313" key="2">
    <source>
        <dbReference type="EMBL" id="SCL68128.1"/>
    </source>
</evidence>
<dbReference type="InterPro" id="IPR006311">
    <property type="entry name" value="TAT_signal"/>
</dbReference>
<sequence>MSITTSTGRRVAAGLLGSALALLAAGAPAAAAPAEADGPWSITAERLVLNPTTKGYAGTFAVTVTNNGTTADYPSLDFVEPVGASFDSVTPGGPCLYQGLSANRMRIECVGETIEPGASQTYTFGFHAWTTPRKYAMTAADSQISVLGDTGEPAASATISTVFRSTTGSLKKPQPYVQATKSDIRATTGAVTLHRLADGSLEGRMPLTVRYGNDAPSYGVNVSATLPAGVVVNHIEPQDMPSWDLGFSVPGERFMPGEERTFDVILSAPAGTPGGVLGTGSYTAMSSFCYCEDVQDVDPADNTASFTVTADAS</sequence>
<dbReference type="AlphaFoldDB" id="A0A1C6VP64"/>
<gene>
    <name evidence="2" type="ORF">GA0070603_4667</name>
</gene>
<keyword evidence="3" id="KW-1185">Reference proteome</keyword>
<organism evidence="2 3">
    <name type="scientific">Micromonospora chersina</name>
    <dbReference type="NCBI Taxonomy" id="47854"/>
    <lineage>
        <taxon>Bacteria</taxon>
        <taxon>Bacillati</taxon>
        <taxon>Actinomycetota</taxon>
        <taxon>Actinomycetes</taxon>
        <taxon>Micromonosporales</taxon>
        <taxon>Micromonosporaceae</taxon>
        <taxon>Micromonospora</taxon>
    </lineage>
</organism>
<feature type="chain" id="PRO_5038530360" description="DUF11 domain-containing protein" evidence="1">
    <location>
        <begin position="25"/>
        <end position="313"/>
    </location>
</feature>
<dbReference type="PROSITE" id="PS51318">
    <property type="entry name" value="TAT"/>
    <property type="match status" value="1"/>
</dbReference>
<feature type="signal peptide" evidence="1">
    <location>
        <begin position="1"/>
        <end position="24"/>
    </location>
</feature>
<dbReference type="RefSeq" id="WP_244282593.1">
    <property type="nucleotide sequence ID" value="NZ_FMIB01000002.1"/>
</dbReference>
<name>A0A1C6VP64_9ACTN</name>
<evidence type="ECO:0000313" key="3">
    <source>
        <dbReference type="Proteomes" id="UP000198605"/>
    </source>
</evidence>
<accession>A0A1C6VP64</accession>
<evidence type="ECO:0000256" key="1">
    <source>
        <dbReference type="SAM" id="SignalP"/>
    </source>
</evidence>
<reference evidence="3" key="1">
    <citation type="submission" date="2016-06" db="EMBL/GenBank/DDBJ databases">
        <authorList>
            <person name="Varghese N."/>
            <person name="Submissions Spin"/>
        </authorList>
    </citation>
    <scope>NUCLEOTIDE SEQUENCE [LARGE SCALE GENOMIC DNA]</scope>
    <source>
        <strain evidence="3">DSM 44151</strain>
    </source>
</reference>